<dbReference type="SUPFAM" id="SSF53335">
    <property type="entry name" value="S-adenosyl-L-methionine-dependent methyltransferases"/>
    <property type="match status" value="1"/>
</dbReference>
<evidence type="ECO:0000256" key="1">
    <source>
        <dbReference type="SAM" id="MobiDB-lite"/>
    </source>
</evidence>
<feature type="region of interest" description="Disordered" evidence="1">
    <location>
        <begin position="1"/>
        <end position="24"/>
    </location>
</feature>
<name>U4L806_PYROM</name>
<dbReference type="OrthoDB" id="2013972at2759"/>
<sequence>MLEVDPTVLEKPDEKDYESAGYDTSTASLSSSIHQYIFEEGRRYHAYYGHDKYLMPNDEKEQDRLDLHHEIIRLAWDNKLHEAPITNSPNRILDIATGTGDMGCRHGGSVSDGRRSRFEVDDAMKDWTFTGEVLEKAGFKNVTTLKVKEPMGPWAKDPKLRKFGAMTLLHSDGVFESYGMAAFTRLLEMDVEKAHGICQAAHRAARNKNYGKSLKYH</sequence>
<feature type="compositionally biased region" description="Basic and acidic residues" evidence="1">
    <location>
        <begin position="8"/>
        <end position="18"/>
    </location>
</feature>
<proteinExistence type="predicted"/>
<dbReference type="AlphaFoldDB" id="U4L806"/>
<dbReference type="InterPro" id="IPR029063">
    <property type="entry name" value="SAM-dependent_MTases_sf"/>
</dbReference>
<evidence type="ECO:0008006" key="4">
    <source>
        <dbReference type="Google" id="ProtNLM"/>
    </source>
</evidence>
<keyword evidence="3" id="KW-1185">Reference proteome</keyword>
<dbReference type="Proteomes" id="UP000018144">
    <property type="component" value="Unassembled WGS sequence"/>
</dbReference>
<dbReference type="EMBL" id="HF935449">
    <property type="protein sequence ID" value="CCX09308.1"/>
    <property type="molecule type" value="Genomic_DNA"/>
</dbReference>
<gene>
    <name evidence="2" type="ORF">PCON_08901</name>
</gene>
<organism evidence="2 3">
    <name type="scientific">Pyronema omphalodes (strain CBS 100304)</name>
    <name type="common">Pyronema confluens</name>
    <dbReference type="NCBI Taxonomy" id="1076935"/>
    <lineage>
        <taxon>Eukaryota</taxon>
        <taxon>Fungi</taxon>
        <taxon>Dikarya</taxon>
        <taxon>Ascomycota</taxon>
        <taxon>Pezizomycotina</taxon>
        <taxon>Pezizomycetes</taxon>
        <taxon>Pezizales</taxon>
        <taxon>Pyronemataceae</taxon>
        <taxon>Pyronema</taxon>
    </lineage>
</organism>
<accession>U4L806</accession>
<evidence type="ECO:0000313" key="2">
    <source>
        <dbReference type="EMBL" id="CCX09308.1"/>
    </source>
</evidence>
<reference evidence="2 3" key="1">
    <citation type="journal article" date="2013" name="PLoS Genet.">
        <title>The genome and development-dependent transcriptomes of Pyronema confluens: a window into fungal evolution.</title>
        <authorList>
            <person name="Traeger S."/>
            <person name="Altegoer F."/>
            <person name="Freitag M."/>
            <person name="Gabaldon T."/>
            <person name="Kempken F."/>
            <person name="Kumar A."/>
            <person name="Marcet-Houben M."/>
            <person name="Poggeler S."/>
            <person name="Stajich J.E."/>
            <person name="Nowrousian M."/>
        </authorList>
    </citation>
    <scope>NUCLEOTIDE SEQUENCE [LARGE SCALE GENOMIC DNA]</scope>
    <source>
        <strain evidence="3">CBS 100304</strain>
        <tissue evidence="2">Vegetative mycelium</tissue>
    </source>
</reference>
<evidence type="ECO:0000313" key="3">
    <source>
        <dbReference type="Proteomes" id="UP000018144"/>
    </source>
</evidence>
<dbReference type="STRING" id="1076935.U4L806"/>
<protein>
    <recommendedName>
        <fullName evidence="4">Methyltransferase domain-containing protein</fullName>
    </recommendedName>
</protein>